<accession>A0ABP8JJP6</accession>
<comment type="caution">
    <text evidence="1">The sequence shown here is derived from an EMBL/GenBank/DDBJ whole genome shotgun (WGS) entry which is preliminary data.</text>
</comment>
<proteinExistence type="predicted"/>
<evidence type="ECO:0000313" key="1">
    <source>
        <dbReference type="EMBL" id="GAA4391938.1"/>
    </source>
</evidence>
<keyword evidence="2" id="KW-1185">Reference proteome</keyword>
<dbReference type="EMBL" id="BAABFR010000027">
    <property type="protein sequence ID" value="GAA4391938.1"/>
    <property type="molecule type" value="Genomic_DNA"/>
</dbReference>
<reference evidence="2" key="1">
    <citation type="journal article" date="2019" name="Int. J. Syst. Evol. Microbiol.">
        <title>The Global Catalogue of Microorganisms (GCM) 10K type strain sequencing project: providing services to taxonomists for standard genome sequencing and annotation.</title>
        <authorList>
            <consortium name="The Broad Institute Genomics Platform"/>
            <consortium name="The Broad Institute Genome Sequencing Center for Infectious Disease"/>
            <person name="Wu L."/>
            <person name="Ma J."/>
        </authorList>
    </citation>
    <scope>NUCLEOTIDE SEQUENCE [LARGE SCALE GENOMIC DNA]</scope>
    <source>
        <strain evidence="2">JCM 17688</strain>
    </source>
</reference>
<gene>
    <name evidence="1" type="ORF">GCM10023147_21320</name>
</gene>
<dbReference type="Proteomes" id="UP001500635">
    <property type="component" value="Unassembled WGS sequence"/>
</dbReference>
<sequence>MHESGTERCAADPGRVRRRASAVDAVHATVDDVIALALQYLDLVPIVEVSPPRIWASTWSASLRQAAGLASSEKRIMLT</sequence>
<organism evidence="1 2">
    <name type="scientific">Tsukamurella soli</name>
    <dbReference type="NCBI Taxonomy" id="644556"/>
    <lineage>
        <taxon>Bacteria</taxon>
        <taxon>Bacillati</taxon>
        <taxon>Actinomycetota</taxon>
        <taxon>Actinomycetes</taxon>
        <taxon>Mycobacteriales</taxon>
        <taxon>Tsukamurellaceae</taxon>
        <taxon>Tsukamurella</taxon>
    </lineage>
</organism>
<protein>
    <submittedName>
        <fullName evidence="1">Uncharacterized protein</fullName>
    </submittedName>
</protein>
<name>A0ABP8JJP6_9ACTN</name>
<evidence type="ECO:0000313" key="2">
    <source>
        <dbReference type="Proteomes" id="UP001500635"/>
    </source>
</evidence>